<dbReference type="GO" id="GO:0005912">
    <property type="term" value="C:adherens junction"/>
    <property type="evidence" value="ECO:0007669"/>
    <property type="project" value="TreeGrafter"/>
</dbReference>
<keyword evidence="4" id="KW-1133">Transmembrane helix</keyword>
<evidence type="ECO:0000256" key="2">
    <source>
        <dbReference type="ARBA" id="ARBA00022692"/>
    </source>
</evidence>
<dbReference type="STRING" id="33528.ENSGAFP00000023302"/>
<evidence type="ECO:0000256" key="4">
    <source>
        <dbReference type="ARBA" id="ARBA00022989"/>
    </source>
</evidence>
<evidence type="ECO:0000256" key="6">
    <source>
        <dbReference type="SAM" id="MobiDB-lite"/>
    </source>
</evidence>
<feature type="compositionally biased region" description="Basic and acidic residues" evidence="6">
    <location>
        <begin position="253"/>
        <end position="264"/>
    </location>
</feature>
<feature type="region of interest" description="Disordered" evidence="6">
    <location>
        <begin position="217"/>
        <end position="327"/>
    </location>
</feature>
<evidence type="ECO:0000256" key="3">
    <source>
        <dbReference type="ARBA" id="ARBA00022729"/>
    </source>
</evidence>
<keyword evidence="2" id="KW-0812">Transmembrane</keyword>
<dbReference type="InterPro" id="IPR039239">
    <property type="entry name" value="AJAP1"/>
</dbReference>
<reference evidence="8 9" key="1">
    <citation type="journal article" date="2018" name="G3 (Bethesda)">
        <title>A High-Quality Reference Genome for the Invasive Mosquitofish Gambusia affinis Using a Chicago Library.</title>
        <authorList>
            <person name="Hoffberg S.L."/>
            <person name="Troendle N.J."/>
            <person name="Glenn T.C."/>
            <person name="Mahmud O."/>
            <person name="Louha S."/>
            <person name="Chalopin D."/>
            <person name="Bennetzen J.L."/>
            <person name="Mauricio R."/>
        </authorList>
    </citation>
    <scope>NUCLEOTIDE SEQUENCE [LARGE SCALE GENOMIC DNA]</scope>
    <source>
        <strain evidence="8">NE01/NJP1002.9</strain>
        <tissue evidence="8">Muscle</tissue>
    </source>
</reference>
<protein>
    <recommendedName>
        <fullName evidence="7">AJAP1/PANP C-terminal domain-containing protein</fullName>
    </recommendedName>
</protein>
<feature type="domain" description="AJAP1/PANP C-terminal" evidence="7">
    <location>
        <begin position="241"/>
        <end position="320"/>
    </location>
</feature>
<accession>A0A315WWC6</accession>
<evidence type="ECO:0000313" key="8">
    <source>
        <dbReference type="EMBL" id="PWA32960.1"/>
    </source>
</evidence>
<evidence type="ECO:0000256" key="1">
    <source>
        <dbReference type="ARBA" id="ARBA00004479"/>
    </source>
</evidence>
<feature type="compositionally biased region" description="Basic and acidic residues" evidence="6">
    <location>
        <begin position="425"/>
        <end position="441"/>
    </location>
</feature>
<dbReference type="Proteomes" id="UP000250572">
    <property type="component" value="Unassembled WGS sequence"/>
</dbReference>
<dbReference type="PANTHER" id="PTHR32422">
    <property type="entry name" value="ADHERENS JUNCTION-ASSOCIATED PROTEIN 1"/>
    <property type="match status" value="1"/>
</dbReference>
<organism evidence="8 9">
    <name type="scientific">Gambusia affinis</name>
    <name type="common">Western mosquitofish</name>
    <name type="synonym">Heterandria affinis</name>
    <dbReference type="NCBI Taxonomy" id="33528"/>
    <lineage>
        <taxon>Eukaryota</taxon>
        <taxon>Metazoa</taxon>
        <taxon>Chordata</taxon>
        <taxon>Craniata</taxon>
        <taxon>Vertebrata</taxon>
        <taxon>Euteleostomi</taxon>
        <taxon>Actinopterygii</taxon>
        <taxon>Neopterygii</taxon>
        <taxon>Teleostei</taxon>
        <taxon>Neoteleostei</taxon>
        <taxon>Acanthomorphata</taxon>
        <taxon>Ovalentaria</taxon>
        <taxon>Atherinomorphae</taxon>
        <taxon>Cyprinodontiformes</taxon>
        <taxon>Poeciliidae</taxon>
        <taxon>Poeciliinae</taxon>
        <taxon>Gambusia</taxon>
    </lineage>
</organism>
<feature type="region of interest" description="Disordered" evidence="6">
    <location>
        <begin position="404"/>
        <end position="452"/>
    </location>
</feature>
<dbReference type="GO" id="GO:0044291">
    <property type="term" value="C:cell-cell contact zone"/>
    <property type="evidence" value="ECO:0007669"/>
    <property type="project" value="TreeGrafter"/>
</dbReference>
<feature type="compositionally biased region" description="Low complexity" evidence="6">
    <location>
        <begin position="265"/>
        <end position="306"/>
    </location>
</feature>
<dbReference type="AlphaFoldDB" id="A0A315WWC6"/>
<comment type="caution">
    <text evidence="8">The sequence shown here is derived from an EMBL/GenBank/DDBJ whole genome shotgun (WGS) entry which is preliminary data.</text>
</comment>
<evidence type="ECO:0000259" key="7">
    <source>
        <dbReference type="Pfam" id="PF15298"/>
    </source>
</evidence>
<dbReference type="EMBL" id="NHOQ01000099">
    <property type="protein sequence ID" value="PWA32960.1"/>
    <property type="molecule type" value="Genomic_DNA"/>
</dbReference>
<feature type="compositionally biased region" description="Polar residues" evidence="6">
    <location>
        <begin position="217"/>
        <end position="238"/>
    </location>
</feature>
<gene>
    <name evidence="8" type="ORF">CCH79_00016864</name>
</gene>
<proteinExistence type="predicted"/>
<dbReference type="GO" id="GO:0008013">
    <property type="term" value="F:beta-catenin binding"/>
    <property type="evidence" value="ECO:0007669"/>
    <property type="project" value="TreeGrafter"/>
</dbReference>
<dbReference type="GO" id="GO:0009898">
    <property type="term" value="C:cytoplasmic side of plasma membrane"/>
    <property type="evidence" value="ECO:0007669"/>
    <property type="project" value="TreeGrafter"/>
</dbReference>
<keyword evidence="5" id="KW-0472">Membrane</keyword>
<keyword evidence="3" id="KW-0732">Signal</keyword>
<dbReference type="InterPro" id="IPR029198">
    <property type="entry name" value="AJAP1_PANP_C"/>
</dbReference>
<evidence type="ECO:0000256" key="5">
    <source>
        <dbReference type="ARBA" id="ARBA00023136"/>
    </source>
</evidence>
<sequence>MFTSGTLGVTNSTAQTTHAVTDARAHSLKMEFQKEQEFLKETEHFLPSLITLSMWVIYTALEDIVHSSALRPGSCVGHWVWILLAMTHLTLDFSVCSPLSPGLGIKLTPKLVARSWPRLQPLWDMPNKLHWRTGGPLARRLLHPVPPPQENRAGMGLKCKGQMHRKLAHRGQVACKDCWSKYSQTEPSDPLAGIVETPVASRGKLLIRARRQLKGNSYNKLQEGPNATVNTKGTTTVPSFIDWGPTGTDSNDDDSKGEINDRLSTRVSPTTVATTTSTTSRVSERTFTVVTSTQSKSTTKSSISKSETAKPQKPYGDTPGRMRQERGERGVYGCCSSEWMAPVDPASLVLSELWRGSTVYVNAKRTGDRSKTRKRTIVQVNEHDSAKRRGTGRDEQILGVIQSAAESDSERGVSRNSYLSVGLHHHTDTEREREAEGRDEWVVENANAAPEN</sequence>
<comment type="subcellular location">
    <subcellularLocation>
        <location evidence="1">Membrane</location>
        <topology evidence="1">Single-pass type I membrane protein</topology>
    </subcellularLocation>
</comment>
<name>A0A315WWC6_GAMAF</name>
<keyword evidence="9" id="KW-1185">Reference proteome</keyword>
<evidence type="ECO:0000313" key="9">
    <source>
        <dbReference type="Proteomes" id="UP000250572"/>
    </source>
</evidence>
<dbReference type="PANTHER" id="PTHR32422:SF0">
    <property type="entry name" value="ADHERENS JUNCTION-ASSOCIATED PROTEIN 1"/>
    <property type="match status" value="1"/>
</dbReference>
<dbReference type="Pfam" id="PF15298">
    <property type="entry name" value="AJAP1_PANP_C"/>
    <property type="match status" value="1"/>
</dbReference>